<evidence type="ECO:0008006" key="3">
    <source>
        <dbReference type="Google" id="ProtNLM"/>
    </source>
</evidence>
<evidence type="ECO:0000313" key="2">
    <source>
        <dbReference type="EMBL" id="GAH57955.1"/>
    </source>
</evidence>
<feature type="transmembrane region" description="Helical" evidence="1">
    <location>
        <begin position="142"/>
        <end position="162"/>
    </location>
</feature>
<keyword evidence="1" id="KW-0812">Transmembrane</keyword>
<feature type="transmembrane region" description="Helical" evidence="1">
    <location>
        <begin position="115"/>
        <end position="135"/>
    </location>
</feature>
<sequence length="288" mass="33316">PILRPYAQYFTGLFMVFHRTAFGHTTYFLGEISNLGWKNYFPIVYSIKVPLAFHILTLIALLYVVWLIKKPFWQETSRRMKGWIKNHFPEFAMLTFIGIYWATSLTSNLNIGVRHLLPAFPFTILLVSAVTISWLKPPFLKLKYIVLVGLLLWQAWSLISVYPHFLAYFNELAGGPNQGYTYTVNSNLDWGQDLKRLTKWVDEKGIDKIYINYFGGGDAKYYLKEKYALWEGTRNPAEFPKGNYLAVSATFLQGGRGLASPGFTEATGCYRWLDKYTPIEKIGYRFCL</sequence>
<gene>
    <name evidence="2" type="ORF">S03H2_32708</name>
</gene>
<feature type="non-terminal residue" evidence="2">
    <location>
        <position position="288"/>
    </location>
</feature>
<accession>X1HLQ8</accession>
<organism evidence="2">
    <name type="scientific">marine sediment metagenome</name>
    <dbReference type="NCBI Taxonomy" id="412755"/>
    <lineage>
        <taxon>unclassified sequences</taxon>
        <taxon>metagenomes</taxon>
        <taxon>ecological metagenomes</taxon>
    </lineage>
</organism>
<dbReference type="EMBL" id="BARU01019878">
    <property type="protein sequence ID" value="GAH57955.1"/>
    <property type="molecule type" value="Genomic_DNA"/>
</dbReference>
<reference evidence="2" key="1">
    <citation type="journal article" date="2014" name="Front. Microbiol.">
        <title>High frequency of phylogenetically diverse reductive dehalogenase-homologous genes in deep subseafloor sedimentary metagenomes.</title>
        <authorList>
            <person name="Kawai M."/>
            <person name="Futagami T."/>
            <person name="Toyoda A."/>
            <person name="Takaki Y."/>
            <person name="Nishi S."/>
            <person name="Hori S."/>
            <person name="Arai W."/>
            <person name="Tsubouchi T."/>
            <person name="Morono Y."/>
            <person name="Uchiyama I."/>
            <person name="Ito T."/>
            <person name="Fujiyama A."/>
            <person name="Inagaki F."/>
            <person name="Takami H."/>
        </authorList>
    </citation>
    <scope>NUCLEOTIDE SEQUENCE</scope>
    <source>
        <strain evidence="2">Expedition CK06-06</strain>
    </source>
</reference>
<proteinExistence type="predicted"/>
<name>X1HLQ8_9ZZZZ</name>
<feature type="transmembrane region" description="Helical" evidence="1">
    <location>
        <begin position="43"/>
        <end position="66"/>
    </location>
</feature>
<keyword evidence="1" id="KW-0472">Membrane</keyword>
<protein>
    <recommendedName>
        <fullName evidence="3">Glycosyltransferase RgtA/B/C/D-like domain-containing protein</fullName>
    </recommendedName>
</protein>
<feature type="transmembrane region" description="Helical" evidence="1">
    <location>
        <begin position="87"/>
        <end position="103"/>
    </location>
</feature>
<comment type="caution">
    <text evidence="2">The sequence shown here is derived from an EMBL/GenBank/DDBJ whole genome shotgun (WGS) entry which is preliminary data.</text>
</comment>
<keyword evidence="1" id="KW-1133">Transmembrane helix</keyword>
<feature type="non-terminal residue" evidence="2">
    <location>
        <position position="1"/>
    </location>
</feature>
<evidence type="ECO:0000256" key="1">
    <source>
        <dbReference type="SAM" id="Phobius"/>
    </source>
</evidence>
<dbReference type="AlphaFoldDB" id="X1HLQ8"/>